<name>A0AAI9U6C3_9PEZI</name>
<comment type="caution">
    <text evidence="1">The sequence shown here is derived from an EMBL/GenBank/DDBJ whole genome shotgun (WGS) entry which is preliminary data.</text>
</comment>
<evidence type="ECO:0000313" key="2">
    <source>
        <dbReference type="Proteomes" id="UP001239213"/>
    </source>
</evidence>
<organism evidence="1 2">
    <name type="scientific">Colletotrichum cuscutae</name>
    <dbReference type="NCBI Taxonomy" id="1209917"/>
    <lineage>
        <taxon>Eukaryota</taxon>
        <taxon>Fungi</taxon>
        <taxon>Dikarya</taxon>
        <taxon>Ascomycota</taxon>
        <taxon>Pezizomycotina</taxon>
        <taxon>Sordariomycetes</taxon>
        <taxon>Hypocreomycetidae</taxon>
        <taxon>Glomerellales</taxon>
        <taxon>Glomerellaceae</taxon>
        <taxon>Colletotrichum</taxon>
        <taxon>Colletotrichum acutatum species complex</taxon>
    </lineage>
</organism>
<protein>
    <submittedName>
        <fullName evidence="1">Uncharacterized protein</fullName>
    </submittedName>
</protein>
<evidence type="ECO:0000313" key="1">
    <source>
        <dbReference type="EMBL" id="KAK1452517.1"/>
    </source>
</evidence>
<gene>
    <name evidence="1" type="ORF">CCUS01_10996</name>
</gene>
<dbReference type="Proteomes" id="UP001239213">
    <property type="component" value="Unassembled WGS sequence"/>
</dbReference>
<reference evidence="1" key="1">
    <citation type="submission" date="2016-11" db="EMBL/GenBank/DDBJ databases">
        <title>The genome sequence of Colletotrichum cuscutae.</title>
        <authorList>
            <person name="Baroncelli R."/>
        </authorList>
    </citation>
    <scope>NUCLEOTIDE SEQUENCE</scope>
    <source>
        <strain evidence="1">IMI 304802</strain>
    </source>
</reference>
<proteinExistence type="predicted"/>
<dbReference type="AlphaFoldDB" id="A0AAI9U6C3"/>
<keyword evidence="2" id="KW-1185">Reference proteome</keyword>
<sequence>MVRFLGHNYGLSAYRLQSSACSGASPATSVSSVVSEVGKEIV</sequence>
<accession>A0AAI9U6C3</accession>
<dbReference type="EMBL" id="MPDP01000297">
    <property type="protein sequence ID" value="KAK1452517.1"/>
    <property type="molecule type" value="Genomic_DNA"/>
</dbReference>